<protein>
    <submittedName>
        <fullName evidence="2">Uncharacterized protein</fullName>
    </submittedName>
</protein>
<evidence type="ECO:0000256" key="1">
    <source>
        <dbReference type="SAM" id="MobiDB-lite"/>
    </source>
</evidence>
<name>A0A4P9TFZ2_9EURY</name>
<evidence type="ECO:0000313" key="2">
    <source>
        <dbReference type="EMBL" id="QCW02772.1"/>
    </source>
</evidence>
<evidence type="ECO:0000313" key="3">
    <source>
        <dbReference type="Proteomes" id="UP000307562"/>
    </source>
</evidence>
<keyword evidence="3" id="KW-1185">Reference proteome</keyword>
<dbReference type="RefSeq" id="WP_138652754.1">
    <property type="nucleotide sequence ID" value="NZ_CP040637.1"/>
</dbReference>
<proteinExistence type="predicted"/>
<feature type="compositionally biased region" description="Basic and acidic residues" evidence="1">
    <location>
        <begin position="207"/>
        <end position="229"/>
    </location>
</feature>
<gene>
    <name evidence="2" type="ORF">FGF80_05775</name>
</gene>
<dbReference type="KEGG" id="npl:FGF80_05775"/>
<sequence>MNLDYYISWSSDGHFEHNPVITTAHEANRQTGRDSRGDPVYTTEGWITESELNVKTISDGWLLSDRENEYLECCPGVASDANESPNEFFTWGVDFLVGNTPGVGTLKDLFDGGSALVQTLYDQKDPGYTTTYKWDYDNDNSGNLRDGESYPYTDSQTFKPLEKVNHDGHNNRSAEAVFRTTWRHKGGGGAPDAPVAGFEIEVPTPDTRLDEMSSSEKDDWGVKTADDSRFPLSGTTDDDLIATDPPAEITFLSNS</sequence>
<reference evidence="3" key="1">
    <citation type="submission" date="2019-05" db="EMBL/GenBank/DDBJ databases">
        <title>Complete Genome Sequence and Methylation Pattern of the Halophilic Archaeon Natrinema pallidum BOL6-1.</title>
        <authorList>
            <person name="DasSarma P."/>
            <person name="DasSarma B.P."/>
            <person name="DasSarma S.L."/>
            <person name="Martinez F.L."/>
            <person name="Guzman D."/>
            <person name="Roberts R.J."/>
            <person name="DasSarma S."/>
        </authorList>
    </citation>
    <scope>NUCLEOTIDE SEQUENCE [LARGE SCALE GENOMIC DNA]</scope>
    <source>
        <strain evidence="3">BOL6-1</strain>
    </source>
</reference>
<accession>A0A4P9TFZ2</accession>
<organism evidence="2 3">
    <name type="scientific">Natrinema pallidum</name>
    <dbReference type="NCBI Taxonomy" id="69527"/>
    <lineage>
        <taxon>Archaea</taxon>
        <taxon>Methanobacteriati</taxon>
        <taxon>Methanobacteriota</taxon>
        <taxon>Stenosarchaea group</taxon>
        <taxon>Halobacteria</taxon>
        <taxon>Halobacteriales</taxon>
        <taxon>Natrialbaceae</taxon>
        <taxon>Natrinema</taxon>
    </lineage>
</organism>
<dbReference type="AlphaFoldDB" id="A0A4P9TFZ2"/>
<dbReference type="GeneID" id="96155466"/>
<dbReference type="EMBL" id="CP040637">
    <property type="protein sequence ID" value="QCW02772.1"/>
    <property type="molecule type" value="Genomic_DNA"/>
</dbReference>
<dbReference type="Proteomes" id="UP000307562">
    <property type="component" value="Chromosome"/>
</dbReference>
<feature type="region of interest" description="Disordered" evidence="1">
    <location>
        <begin position="204"/>
        <end position="244"/>
    </location>
</feature>